<dbReference type="GO" id="GO:0005789">
    <property type="term" value="C:endoplasmic reticulum membrane"/>
    <property type="evidence" value="ECO:0007669"/>
    <property type="project" value="UniProtKB-SubCell"/>
</dbReference>
<name>A0A9P5LHB2_9HYPO</name>
<dbReference type="InterPro" id="IPR004853">
    <property type="entry name" value="Sugar_P_trans_dom"/>
</dbReference>
<evidence type="ECO:0000256" key="1">
    <source>
        <dbReference type="ARBA" id="ARBA00003420"/>
    </source>
</evidence>
<comment type="subcellular location">
    <subcellularLocation>
        <location evidence="2">Endoplasmic reticulum membrane</location>
        <topology evidence="2">Multi-pass membrane protein</topology>
    </subcellularLocation>
</comment>
<feature type="transmembrane region" description="Helical" evidence="9">
    <location>
        <begin position="107"/>
        <end position="125"/>
    </location>
</feature>
<keyword evidence="5 9" id="KW-0812">Transmembrane</keyword>
<comment type="caution">
    <text evidence="11">The sequence shown here is derived from an EMBL/GenBank/DDBJ whole genome shotgun (WGS) entry which is preliminary data.</text>
</comment>
<feature type="transmembrane region" description="Helical" evidence="9">
    <location>
        <begin position="371"/>
        <end position="392"/>
    </location>
</feature>
<keyword evidence="7 9" id="KW-0472">Membrane</keyword>
<keyword evidence="12" id="KW-1185">Reference proteome</keyword>
<feature type="transmembrane region" description="Helical" evidence="9">
    <location>
        <begin position="224"/>
        <end position="245"/>
    </location>
</feature>
<dbReference type="EMBL" id="JAANBB010000090">
    <property type="protein sequence ID" value="KAF7550848.1"/>
    <property type="molecule type" value="Genomic_DNA"/>
</dbReference>
<evidence type="ECO:0000256" key="2">
    <source>
        <dbReference type="ARBA" id="ARBA00004477"/>
    </source>
</evidence>
<organism evidence="11 12">
    <name type="scientific">Cylindrodendrum hubeiense</name>
    <dbReference type="NCBI Taxonomy" id="595255"/>
    <lineage>
        <taxon>Eukaryota</taxon>
        <taxon>Fungi</taxon>
        <taxon>Dikarya</taxon>
        <taxon>Ascomycota</taxon>
        <taxon>Pezizomycotina</taxon>
        <taxon>Sordariomycetes</taxon>
        <taxon>Hypocreomycetidae</taxon>
        <taxon>Hypocreales</taxon>
        <taxon>Nectriaceae</taxon>
        <taxon>Cylindrodendrum</taxon>
    </lineage>
</organism>
<evidence type="ECO:0000256" key="4">
    <source>
        <dbReference type="ARBA" id="ARBA00011182"/>
    </source>
</evidence>
<comment type="function">
    <text evidence="1">Involved in the import of GDP-mannose from the cytoplasm into the Golgi lumen.</text>
</comment>
<feature type="compositionally biased region" description="Basic and acidic residues" evidence="8">
    <location>
        <begin position="20"/>
        <end position="32"/>
    </location>
</feature>
<feature type="transmembrane region" description="Helical" evidence="9">
    <location>
        <begin position="188"/>
        <end position="212"/>
    </location>
</feature>
<comment type="similarity">
    <text evidence="3">Belongs to the TPT transporter family. SLC35D subfamily.</text>
</comment>
<dbReference type="Pfam" id="PF03151">
    <property type="entry name" value="TPT"/>
    <property type="match status" value="1"/>
</dbReference>
<reference evidence="11" key="1">
    <citation type="submission" date="2020-03" db="EMBL/GenBank/DDBJ databases">
        <title>Draft Genome Sequence of Cylindrodendrum hubeiense.</title>
        <authorList>
            <person name="Buettner E."/>
            <person name="Kellner H."/>
        </authorList>
    </citation>
    <scope>NUCLEOTIDE SEQUENCE</scope>
    <source>
        <strain evidence="11">IHI 201604</strain>
    </source>
</reference>
<evidence type="ECO:0000313" key="11">
    <source>
        <dbReference type="EMBL" id="KAF7550848.1"/>
    </source>
</evidence>
<evidence type="ECO:0000256" key="5">
    <source>
        <dbReference type="ARBA" id="ARBA00022692"/>
    </source>
</evidence>
<evidence type="ECO:0000256" key="6">
    <source>
        <dbReference type="ARBA" id="ARBA00022989"/>
    </source>
</evidence>
<protein>
    <recommendedName>
        <fullName evidence="10">Sugar phosphate transporter domain-containing protein</fullName>
    </recommendedName>
</protein>
<evidence type="ECO:0000256" key="9">
    <source>
        <dbReference type="SAM" id="Phobius"/>
    </source>
</evidence>
<sequence>MAVAGDLEEGRSTPQPLPQSEEHAARLEKGTSDGRPQLHASVYILSWIFFSNITILFNKWLIDTAGFRYPIILTTWHLVFATIATQLLARTTTLLDSRHAIPLSRGFYLRTILPIGILYSGSLVFSNVVYLYLSVAFIQMLKSVGPVAVLLASWAWGVATPSMSTLGNVLLIMCGVAIASAGEIEFSWIGFVFQLAGTLFEAVRLVMIQVMLSGEGIRMDPLVGLYYFAPVCTVMNIFVVAVTEAPTFNWDDLAKTGYGMLFLNASVAFVLNIVSVFLIGKTSGLVMALTGILKSILLVGTSVLIWNTHISLLQTLGYAIALVGLVLYSVGYEQILKGFHNAVAWLTSVWNSENPDNGDNGGKLSIKVRRAIIIGIIGFIMTVIAVSLWHFYGISGDGVVQMTNSVLGSR</sequence>
<dbReference type="PANTHER" id="PTHR11132">
    <property type="entry name" value="SOLUTE CARRIER FAMILY 35"/>
    <property type="match status" value="1"/>
</dbReference>
<feature type="transmembrane region" description="Helical" evidence="9">
    <location>
        <begin position="163"/>
        <end position="182"/>
    </location>
</feature>
<evidence type="ECO:0000256" key="7">
    <source>
        <dbReference type="ARBA" id="ARBA00023136"/>
    </source>
</evidence>
<comment type="subunit">
    <text evidence="4">Homooligomer.</text>
</comment>
<feature type="region of interest" description="Disordered" evidence="8">
    <location>
        <begin position="1"/>
        <end position="32"/>
    </location>
</feature>
<gene>
    <name evidence="11" type="ORF">G7Z17_g5443</name>
</gene>
<feature type="transmembrane region" description="Helical" evidence="9">
    <location>
        <begin position="257"/>
        <end position="279"/>
    </location>
</feature>
<feature type="transmembrane region" description="Helical" evidence="9">
    <location>
        <begin position="286"/>
        <end position="306"/>
    </location>
</feature>
<feature type="transmembrane region" description="Helical" evidence="9">
    <location>
        <begin position="42"/>
        <end position="61"/>
    </location>
</feature>
<dbReference type="OrthoDB" id="6418713at2759"/>
<feature type="transmembrane region" description="Helical" evidence="9">
    <location>
        <begin position="67"/>
        <end position="87"/>
    </location>
</feature>
<evidence type="ECO:0000256" key="8">
    <source>
        <dbReference type="SAM" id="MobiDB-lite"/>
    </source>
</evidence>
<feature type="transmembrane region" description="Helical" evidence="9">
    <location>
        <begin position="312"/>
        <end position="330"/>
    </location>
</feature>
<accession>A0A9P5LHB2</accession>
<dbReference type="Proteomes" id="UP000722485">
    <property type="component" value="Unassembled WGS sequence"/>
</dbReference>
<proteinExistence type="inferred from homology"/>
<evidence type="ECO:0000256" key="3">
    <source>
        <dbReference type="ARBA" id="ARBA00010425"/>
    </source>
</evidence>
<dbReference type="InterPro" id="IPR050186">
    <property type="entry name" value="TPT_transporter"/>
</dbReference>
<evidence type="ECO:0000259" key="10">
    <source>
        <dbReference type="Pfam" id="PF03151"/>
    </source>
</evidence>
<dbReference type="AlphaFoldDB" id="A0A9P5LHB2"/>
<evidence type="ECO:0000313" key="12">
    <source>
        <dbReference type="Proteomes" id="UP000722485"/>
    </source>
</evidence>
<feature type="domain" description="Sugar phosphate transporter" evidence="10">
    <location>
        <begin position="40"/>
        <end position="329"/>
    </location>
</feature>
<keyword evidence="6 9" id="KW-1133">Transmembrane helix</keyword>